<dbReference type="AlphaFoldDB" id="A0A2H1W477"/>
<dbReference type="EMBL" id="ODYU01005912">
    <property type="protein sequence ID" value="SOQ47294.1"/>
    <property type="molecule type" value="Genomic_DNA"/>
</dbReference>
<protein>
    <submittedName>
        <fullName evidence="1">SFRICE_031345</fullName>
    </submittedName>
</protein>
<gene>
    <name evidence="1" type="ORF">SFRICE_031345</name>
</gene>
<organism evidence="1">
    <name type="scientific">Spodoptera frugiperda</name>
    <name type="common">Fall armyworm</name>
    <dbReference type="NCBI Taxonomy" id="7108"/>
    <lineage>
        <taxon>Eukaryota</taxon>
        <taxon>Metazoa</taxon>
        <taxon>Ecdysozoa</taxon>
        <taxon>Arthropoda</taxon>
        <taxon>Hexapoda</taxon>
        <taxon>Insecta</taxon>
        <taxon>Pterygota</taxon>
        <taxon>Neoptera</taxon>
        <taxon>Endopterygota</taxon>
        <taxon>Lepidoptera</taxon>
        <taxon>Glossata</taxon>
        <taxon>Ditrysia</taxon>
        <taxon>Noctuoidea</taxon>
        <taxon>Noctuidae</taxon>
        <taxon>Amphipyrinae</taxon>
        <taxon>Spodoptera</taxon>
    </lineage>
</organism>
<proteinExistence type="predicted"/>
<sequence length="255" mass="28253">MLGLSENRDLFLRGHNDEHSTKGTFPPEMCYVSTGENRLSPATFFIWKNVCYGCVLWIVLNVFLAQLHSLVSVKTVVKPSSVSCGFFKGRNSSNYFSRLGQGKSSYANYAFFLRPKSHPISSPALGEVRASVRLLLTKKHPVPTPTLSQSPGGNSSNVFSHLGEVRGSVRLSLTKNHPNPTSAFRVGAPSVHEQTDHLLVSNRRCPWTSDTPKASQSMAAFPPEMCYATLLWMHLASTSRISLVHTSFVYHNKIK</sequence>
<name>A0A2H1W477_SPOFR</name>
<accession>A0A2H1W477</accession>
<evidence type="ECO:0000313" key="1">
    <source>
        <dbReference type="EMBL" id="SOQ47294.1"/>
    </source>
</evidence>
<reference evidence="1" key="1">
    <citation type="submission" date="2016-07" db="EMBL/GenBank/DDBJ databases">
        <authorList>
            <person name="Bretaudeau A."/>
        </authorList>
    </citation>
    <scope>NUCLEOTIDE SEQUENCE</scope>
    <source>
        <strain evidence="1">Rice</strain>
        <tissue evidence="1">Whole body</tissue>
    </source>
</reference>